<dbReference type="Pfam" id="PF10636">
    <property type="entry name" value="hemP"/>
    <property type="match status" value="1"/>
</dbReference>
<reference evidence="2" key="1">
    <citation type="journal article" date="2019" name="Int. J. Syst. Evol. Microbiol.">
        <title>The Global Catalogue of Microorganisms (GCM) 10K type strain sequencing project: providing services to taxonomists for standard genome sequencing and annotation.</title>
        <authorList>
            <consortium name="The Broad Institute Genomics Platform"/>
            <consortium name="The Broad Institute Genome Sequencing Center for Infectious Disease"/>
            <person name="Wu L."/>
            <person name="Ma J."/>
        </authorList>
    </citation>
    <scope>NUCLEOTIDE SEQUENCE [LARGE SCALE GENOMIC DNA]</scope>
    <source>
        <strain evidence="2">JCM 15503</strain>
    </source>
</reference>
<dbReference type="Gene3D" id="2.10.70.10">
    <property type="entry name" value="Complement Module, domain 1"/>
    <property type="match status" value="1"/>
</dbReference>
<evidence type="ECO:0000313" key="1">
    <source>
        <dbReference type="EMBL" id="GAA0751767.1"/>
    </source>
</evidence>
<gene>
    <name evidence="1" type="ORF">GCM10009107_24870</name>
</gene>
<organism evidence="1 2">
    <name type="scientific">Ideonella azotifigens</name>
    <dbReference type="NCBI Taxonomy" id="513160"/>
    <lineage>
        <taxon>Bacteria</taxon>
        <taxon>Pseudomonadati</taxon>
        <taxon>Pseudomonadota</taxon>
        <taxon>Betaproteobacteria</taxon>
        <taxon>Burkholderiales</taxon>
        <taxon>Sphaerotilaceae</taxon>
        <taxon>Ideonella</taxon>
    </lineage>
</organism>
<dbReference type="InterPro" id="IPR019600">
    <property type="entry name" value="Hemin_uptake_protein_HemP"/>
</dbReference>
<protein>
    <recommendedName>
        <fullName evidence="3">Hemin uptake protein HemP</fullName>
    </recommendedName>
</protein>
<accession>A0ABP3V8C8</accession>
<keyword evidence="2" id="KW-1185">Reference proteome</keyword>
<dbReference type="Proteomes" id="UP001500279">
    <property type="component" value="Unassembled WGS sequence"/>
</dbReference>
<sequence length="110" mass="11985">MIRSQIPAVLTGIVMQKPCAQHDFMDANKNRSYYDAFMQALQTSFTAPVSVSAPNTPAISATPARAPDGAACPRWRSQDLLAQAQQAEIAHGDQVYRLRLTALGKLILTK</sequence>
<comment type="caution">
    <text evidence="1">The sequence shown here is derived from an EMBL/GenBank/DDBJ whole genome shotgun (WGS) entry which is preliminary data.</text>
</comment>
<evidence type="ECO:0000313" key="2">
    <source>
        <dbReference type="Proteomes" id="UP001500279"/>
    </source>
</evidence>
<name>A0ABP3V8C8_9BURK</name>
<dbReference type="EMBL" id="BAAAEW010000014">
    <property type="protein sequence ID" value="GAA0751767.1"/>
    <property type="molecule type" value="Genomic_DNA"/>
</dbReference>
<evidence type="ECO:0008006" key="3">
    <source>
        <dbReference type="Google" id="ProtNLM"/>
    </source>
</evidence>
<proteinExistence type="predicted"/>